<dbReference type="InterPro" id="IPR009081">
    <property type="entry name" value="PP-bd_ACP"/>
</dbReference>
<dbReference type="SUPFAM" id="SSF56801">
    <property type="entry name" value="Acetyl-CoA synthetase-like"/>
    <property type="match status" value="2"/>
</dbReference>
<dbReference type="Gene3D" id="3.30.300.30">
    <property type="match status" value="2"/>
</dbReference>
<keyword evidence="3" id="KW-0596">Phosphopantetheine</keyword>
<dbReference type="InterPro" id="IPR010071">
    <property type="entry name" value="AA_adenyl_dom"/>
</dbReference>
<dbReference type="PANTHER" id="PTHR45527">
    <property type="entry name" value="NONRIBOSOMAL PEPTIDE SYNTHETASE"/>
    <property type="match status" value="1"/>
</dbReference>
<protein>
    <recommendedName>
        <fullName evidence="6">Carrier domain-containing protein</fullName>
    </recommendedName>
</protein>
<dbReference type="InterPro" id="IPR036736">
    <property type="entry name" value="ACP-like_sf"/>
</dbReference>
<dbReference type="Proteomes" id="UP000184731">
    <property type="component" value="Chromosome"/>
</dbReference>
<dbReference type="Pfam" id="PF00550">
    <property type="entry name" value="PP-binding"/>
    <property type="match status" value="2"/>
</dbReference>
<dbReference type="InterPro" id="IPR001242">
    <property type="entry name" value="Condensation_dom"/>
</dbReference>
<dbReference type="FunFam" id="3.30.300.30:FF:000015">
    <property type="entry name" value="Nonribosomal peptide synthase SidD"/>
    <property type="match status" value="1"/>
</dbReference>
<dbReference type="Gene3D" id="3.40.50.1820">
    <property type="entry name" value="alpha/beta hydrolase"/>
    <property type="match status" value="1"/>
</dbReference>
<dbReference type="GO" id="GO:0031177">
    <property type="term" value="F:phosphopantetheine binding"/>
    <property type="evidence" value="ECO:0007669"/>
    <property type="project" value="TreeGrafter"/>
</dbReference>
<dbReference type="SUPFAM" id="SSF53474">
    <property type="entry name" value="alpha/beta-Hydrolases"/>
    <property type="match status" value="1"/>
</dbReference>
<dbReference type="Gene3D" id="3.30.559.10">
    <property type="entry name" value="Chloramphenicol acetyltransferase-like domain"/>
    <property type="match status" value="1"/>
</dbReference>
<reference evidence="7 8" key="1">
    <citation type="submission" date="2016-10" db="EMBL/GenBank/DDBJ databases">
        <title>Silvanigrella aquatica sp. nov., isolated from a freshwater lake located in the Black Forest, Germany, description of Silvanigrellaceae fam. nov., Silvanigrellales ord. nov., reclassification of the order Bdellovibrionales in the class Oligoflexia, reclassification of the families Bacteriovoracaceae and Halobacteriovoraceae in the new order Bacteriovoracales ord. nov., and reclassification of the family Pseudobacteriovoracaceae in the order Oligoflexiales.</title>
        <authorList>
            <person name="Hahn M.W."/>
            <person name="Schmidt J."/>
            <person name="Koll U."/>
            <person name="Rohde M."/>
            <person name="Verbag S."/>
            <person name="Pitt A."/>
            <person name="Nakai R."/>
            <person name="Naganuma T."/>
            <person name="Lang E."/>
        </authorList>
    </citation>
    <scope>NUCLEOTIDE SEQUENCE [LARGE SCALE GENOMIC DNA]</scope>
    <source>
        <strain evidence="7 8">MWH-Nonnen-W8red</strain>
    </source>
</reference>
<dbReference type="InterPro" id="IPR029058">
    <property type="entry name" value="AB_hydrolase_fold"/>
</dbReference>
<dbReference type="PROSITE" id="PS00455">
    <property type="entry name" value="AMP_BINDING"/>
    <property type="match status" value="2"/>
</dbReference>
<dbReference type="GO" id="GO:0003824">
    <property type="term" value="F:catalytic activity"/>
    <property type="evidence" value="ECO:0007669"/>
    <property type="project" value="InterPro"/>
</dbReference>
<dbReference type="Pfam" id="PF00501">
    <property type="entry name" value="AMP-binding"/>
    <property type="match status" value="2"/>
</dbReference>
<dbReference type="FunFam" id="3.40.50.980:FF:000002">
    <property type="entry name" value="Enterobactin synthetase component F"/>
    <property type="match status" value="1"/>
</dbReference>
<evidence type="ECO:0000256" key="2">
    <source>
        <dbReference type="ARBA" id="ARBA00004924"/>
    </source>
</evidence>
<feature type="domain" description="Carrier" evidence="6">
    <location>
        <begin position="1494"/>
        <end position="1569"/>
    </location>
</feature>
<dbReference type="InterPro" id="IPR042099">
    <property type="entry name" value="ANL_N_sf"/>
</dbReference>
<dbReference type="CDD" id="cd05930">
    <property type="entry name" value="A_NRPS"/>
    <property type="match status" value="1"/>
</dbReference>
<dbReference type="Pfam" id="PF00668">
    <property type="entry name" value="Condensation"/>
    <property type="match status" value="1"/>
</dbReference>
<keyword evidence="8" id="KW-1185">Reference proteome</keyword>
<dbReference type="OrthoDB" id="9757559at2"/>
<dbReference type="KEGG" id="saqi:AXG55_13655"/>
<dbReference type="EMBL" id="CP017834">
    <property type="protein sequence ID" value="APJ04881.1"/>
    <property type="molecule type" value="Genomic_DNA"/>
</dbReference>
<accession>A0A1L4D3V5</accession>
<dbReference type="GO" id="GO:0044550">
    <property type="term" value="P:secondary metabolite biosynthetic process"/>
    <property type="evidence" value="ECO:0007669"/>
    <property type="project" value="TreeGrafter"/>
</dbReference>
<dbReference type="InterPro" id="IPR001031">
    <property type="entry name" value="Thioesterase"/>
</dbReference>
<dbReference type="InterPro" id="IPR006162">
    <property type="entry name" value="Ppantetheine_attach_site"/>
</dbReference>
<dbReference type="STRING" id="1915309.AXG55_13655"/>
<keyword evidence="4" id="KW-0597">Phosphoprotein</keyword>
<dbReference type="Gene3D" id="3.40.50.980">
    <property type="match status" value="2"/>
</dbReference>
<keyword evidence="5" id="KW-0436">Ligase</keyword>
<evidence type="ECO:0000313" key="8">
    <source>
        <dbReference type="Proteomes" id="UP000184731"/>
    </source>
</evidence>
<evidence type="ECO:0000259" key="6">
    <source>
        <dbReference type="PROSITE" id="PS50075"/>
    </source>
</evidence>
<dbReference type="InterPro" id="IPR020845">
    <property type="entry name" value="AMP-binding_CS"/>
</dbReference>
<feature type="domain" description="Carrier" evidence="6">
    <location>
        <begin position="452"/>
        <end position="527"/>
    </location>
</feature>
<dbReference type="PANTHER" id="PTHR45527:SF1">
    <property type="entry name" value="FATTY ACID SYNTHASE"/>
    <property type="match status" value="1"/>
</dbReference>
<comment type="pathway">
    <text evidence="2">Siderophore biosynthesis.</text>
</comment>
<proteinExistence type="predicted"/>
<name>A0A1L4D3V5_9BACT</name>
<dbReference type="InterPro" id="IPR057737">
    <property type="entry name" value="Condensation_MtbB-like"/>
</dbReference>
<dbReference type="NCBIfam" id="NF003417">
    <property type="entry name" value="PRK04813.1"/>
    <property type="match status" value="2"/>
</dbReference>
<dbReference type="GO" id="GO:0005737">
    <property type="term" value="C:cytoplasm"/>
    <property type="evidence" value="ECO:0007669"/>
    <property type="project" value="TreeGrafter"/>
</dbReference>
<dbReference type="NCBIfam" id="TIGR01733">
    <property type="entry name" value="AA-adenyl-dom"/>
    <property type="match status" value="2"/>
</dbReference>
<dbReference type="PROSITE" id="PS00012">
    <property type="entry name" value="PHOSPHOPANTETHEINE"/>
    <property type="match status" value="1"/>
</dbReference>
<dbReference type="GO" id="GO:0043041">
    <property type="term" value="P:amino acid activation for nonribosomal peptide biosynthetic process"/>
    <property type="evidence" value="ECO:0007669"/>
    <property type="project" value="TreeGrafter"/>
</dbReference>
<dbReference type="SUPFAM" id="SSF47336">
    <property type="entry name" value="ACP-like"/>
    <property type="match status" value="2"/>
</dbReference>
<dbReference type="Gene3D" id="1.10.1200.10">
    <property type="entry name" value="ACP-like"/>
    <property type="match status" value="2"/>
</dbReference>
<evidence type="ECO:0000256" key="3">
    <source>
        <dbReference type="ARBA" id="ARBA00022450"/>
    </source>
</evidence>
<dbReference type="InterPro" id="IPR023213">
    <property type="entry name" value="CAT-like_dom_sf"/>
</dbReference>
<evidence type="ECO:0000256" key="1">
    <source>
        <dbReference type="ARBA" id="ARBA00001957"/>
    </source>
</evidence>
<evidence type="ECO:0000313" key="7">
    <source>
        <dbReference type="EMBL" id="APJ04881.1"/>
    </source>
</evidence>
<dbReference type="InterPro" id="IPR045851">
    <property type="entry name" value="AMP-bd_C_sf"/>
</dbReference>
<organism evidence="7 8">
    <name type="scientific">Silvanigrella aquatica</name>
    <dbReference type="NCBI Taxonomy" id="1915309"/>
    <lineage>
        <taxon>Bacteria</taxon>
        <taxon>Pseudomonadati</taxon>
        <taxon>Bdellovibrionota</taxon>
        <taxon>Oligoflexia</taxon>
        <taxon>Silvanigrellales</taxon>
        <taxon>Silvanigrellaceae</taxon>
        <taxon>Silvanigrella</taxon>
    </lineage>
</organism>
<dbReference type="CDD" id="cd19535">
    <property type="entry name" value="Cyc_NRPS"/>
    <property type="match status" value="1"/>
</dbReference>
<dbReference type="InterPro" id="IPR025110">
    <property type="entry name" value="AMP-bd_C"/>
</dbReference>
<dbReference type="SUPFAM" id="SSF52777">
    <property type="entry name" value="CoA-dependent acyltransferases"/>
    <property type="match status" value="2"/>
</dbReference>
<evidence type="ECO:0000256" key="4">
    <source>
        <dbReference type="ARBA" id="ARBA00022553"/>
    </source>
</evidence>
<dbReference type="Pfam" id="PF13193">
    <property type="entry name" value="AMP-binding_C"/>
    <property type="match status" value="1"/>
</dbReference>
<dbReference type="Pfam" id="PF00975">
    <property type="entry name" value="Thioesterase"/>
    <property type="match status" value="1"/>
</dbReference>
<sequence>MNRSIELVIGILAILKSGGAYVPIDPNYPIERIKYIINDSKAELLITEKELNNNFLDVLVNKIFISDHNLLDPYSKNNLPIINQFNSLCYVIYTSGTTGNPKGVCNTHKGIVNRILWMQSYYNLTEDDLVIQKTPFGFDVSVWEFFWPLFTGATLIMAYPEIHKDTYELANLIEKEKVTTIHFVPSMLNLFLDAKIASKCSSLKRVFTSGEALSYHLQNKFFEQFDNCMLYNLYGPTEAAIDVTYWDCKKNDERNIVPIGYPIANIYLYILNEKLQPVDINEIGELFIGGICLARGYLHKIELTQEKFISNPFLHSEKIYRTGDLCRFLSDGAIEYIGRIDNQIKLRGFRIEIGEIESEILKCKEIKNVAVIAREDFINQKYLVAYLISDVKSNELILNIKNSLSLTLPDYMVPSFFVFLNEFPLSPNGKLDIKSFPKPLLEASQNNHNLQYPRNELENQIYKIWCEILNQKELGINISFFLLGGHSLQAMALVQNIRQKIRREINLAEIYEYNTVELQSKLIKDRPILNDLLNEIISNKNKHYMPFNLTEMQKAYLIGRGNDFELGGIRAHLYIENEIDNLNIIKFENAINSVINRHNNLRIVLNDDGTQQYLENSNFYKIIINSGEIENIRKDKISFFKKNKDILFDVSVTKIFNNKYIVHFLFDLIIADGAGLEIIFNELSDYYLHDNFSLKLPEISYRDALVALSKPSSSYELAKKYWLNRIENFPEAPKLPLKNLVHRNESVFMRRQFFLSPCEWEKFRNIAAQSGVTPASMLIASYAKILKTWSNANHFALNLMFFNRPQIHDDINKIVGNFSNTILLEIEYSNSINLSENAIKIQKQLLRDLEYHEFNGIKMLNEINRYKGTLSSASMPVVFACGLNLIQNEFKNKKNIFSWYGKNVSHSHLETPQVMLDHQVYEDVDGSLCCIWDSRDGCFQDSIINKMFTSYENLLKNICNDEIIEFEIIPKDDLEIIRKINDNNYFHQKEELLHLGAIKNAIKNPNKIAIITQKISLTYNQVFATAEMLKSKLNKYQVCKNDFICIIMEKGWEQIVASLSVLGLGATFIPLDVKLPEKRIKQILEMCQCKSVLVNKILNFDLNIPQIVVSEICNFENINYSNQINLSSDLAYIIFTSGSTGIPKGVQISHKAAMNTINDINRKYNISENDIIFAISSFSFDLSIYDVFGLLNAGGSIYIPGETELNNPSQWVNIIYNQNITLWNSAPAVMQIFIEEVSIRGYNPNSKLRHVLLSGDWIPLSLPAQIKKYFNANVTSLGGATEASIWSNYYEIDTVNPSWTSIPYGKPLSNQNMYILDENLDFRPIYATGKIYIGGLGLAQGYFNDEKKTTESFIYHSKLNKTLYCTGDLGRLYPDGNIEFLGRNDLQVKIQGYRIELGDIEAAFKEIEDINQVFITVIGEKIENKKIISFFTSGIKIDHEKIKSYLLKKLPLYMIPNQIYQIDLFPLTSNGKVNTNEMLNNLILNHNNVNKFISPKNIIEEKLLLIWKKLLNLNEISCNDNFFEIGGNSFLSFQLIHQIKKEFRFNLSLSTIFQRGSICEIADEILKSMNGFISPLLLLQNEGVKSPIIFIHPSGGGILCYTELIKYLDKDRRFYGIQHPNYMNENLMSFEKLESLAKYYTEIILEKYPNGNLWLGGWSFGGVVSFEMSKQLLEKGIKIRPVIMIDSPSPIINKLPTDEILYNWFKDDYGENYVLLEDNMKKMLFNLFKSNILMLSRYKPMKCEIDIVQFKAKQIVSEQMRNHQYCLKNDWGWGLYSSGKVRTYTMDANHSTIIQYPNIDKICKNIFKIINEL</sequence>
<dbReference type="Gene3D" id="2.30.38.10">
    <property type="entry name" value="Luciferase, Domain 3"/>
    <property type="match status" value="1"/>
</dbReference>
<gene>
    <name evidence="7" type="ORF">AXG55_13655</name>
</gene>
<dbReference type="Gene3D" id="3.40.50.12780">
    <property type="entry name" value="N-terminal domain of ligase-like"/>
    <property type="match status" value="1"/>
</dbReference>
<comment type="cofactor">
    <cofactor evidence="1">
        <name>pantetheine 4'-phosphate</name>
        <dbReference type="ChEBI" id="CHEBI:47942"/>
    </cofactor>
</comment>
<dbReference type="Gene3D" id="3.30.559.30">
    <property type="entry name" value="Nonribosomal peptide synthetase, condensation domain"/>
    <property type="match status" value="1"/>
</dbReference>
<dbReference type="PROSITE" id="PS50075">
    <property type="entry name" value="CARRIER"/>
    <property type="match status" value="2"/>
</dbReference>
<evidence type="ECO:0000256" key="5">
    <source>
        <dbReference type="ARBA" id="ARBA00022598"/>
    </source>
</evidence>
<dbReference type="InterPro" id="IPR000873">
    <property type="entry name" value="AMP-dep_synth/lig_dom"/>
</dbReference>